<evidence type="ECO:0000256" key="1">
    <source>
        <dbReference type="SAM" id="SignalP"/>
    </source>
</evidence>
<reference evidence="2 3" key="1">
    <citation type="submission" date="2024-07" db="EMBL/GenBank/DDBJ databases">
        <title>Section-level genome sequencing and comparative genomics of Aspergillus sections Usti and Cavernicolus.</title>
        <authorList>
            <consortium name="Lawrence Berkeley National Laboratory"/>
            <person name="Nybo J.L."/>
            <person name="Vesth T.C."/>
            <person name="Theobald S."/>
            <person name="Frisvad J.C."/>
            <person name="Larsen T.O."/>
            <person name="Kjaerboelling I."/>
            <person name="Rothschild-Mancinelli K."/>
            <person name="Lyhne E.K."/>
            <person name="Kogle M.E."/>
            <person name="Barry K."/>
            <person name="Clum A."/>
            <person name="Na H."/>
            <person name="Ledsgaard L."/>
            <person name="Lin J."/>
            <person name="Lipzen A."/>
            <person name="Kuo A."/>
            <person name="Riley R."/>
            <person name="Mondo S."/>
            <person name="Labutti K."/>
            <person name="Haridas S."/>
            <person name="Pangalinan J."/>
            <person name="Salamov A.A."/>
            <person name="Simmons B.A."/>
            <person name="Magnuson J.K."/>
            <person name="Chen J."/>
            <person name="Drula E."/>
            <person name="Henrissat B."/>
            <person name="Wiebenga A."/>
            <person name="Lubbers R.J."/>
            <person name="Gomes A.C."/>
            <person name="Makela M.R."/>
            <person name="Stajich J."/>
            <person name="Grigoriev I.V."/>
            <person name="Mortensen U.H."/>
            <person name="De Vries R.P."/>
            <person name="Baker S.E."/>
            <person name="Andersen M.R."/>
        </authorList>
    </citation>
    <scope>NUCLEOTIDE SEQUENCE [LARGE SCALE GENOMIC DNA]</scope>
    <source>
        <strain evidence="2 3">CBS 588.65</strain>
    </source>
</reference>
<protein>
    <submittedName>
        <fullName evidence="2">Uncharacterized protein</fullName>
    </submittedName>
</protein>
<accession>A0ABR4H773</accession>
<keyword evidence="3" id="KW-1185">Reference proteome</keyword>
<feature type="signal peptide" evidence="1">
    <location>
        <begin position="1"/>
        <end position="21"/>
    </location>
</feature>
<sequence>MKTTIVSSIIAAALALPLANAWTVDACGNIFTGTGSNICTPVSCEAGTLVDFDDGSTGRAIEFNLYSDARCDDEITHFASNVTDYVLPEAMNAFWILT</sequence>
<feature type="chain" id="PRO_5046342912" evidence="1">
    <location>
        <begin position="22"/>
        <end position="98"/>
    </location>
</feature>
<evidence type="ECO:0000313" key="3">
    <source>
        <dbReference type="Proteomes" id="UP001610334"/>
    </source>
</evidence>
<dbReference type="EMBL" id="JBFXLT010000060">
    <property type="protein sequence ID" value="KAL2811247.1"/>
    <property type="molecule type" value="Genomic_DNA"/>
</dbReference>
<comment type="caution">
    <text evidence="2">The sequence shown here is derived from an EMBL/GenBank/DDBJ whole genome shotgun (WGS) entry which is preliminary data.</text>
</comment>
<gene>
    <name evidence="2" type="ORF">BJX63DRAFT_399538</name>
</gene>
<dbReference type="Proteomes" id="UP001610334">
    <property type="component" value="Unassembled WGS sequence"/>
</dbReference>
<keyword evidence="1" id="KW-0732">Signal</keyword>
<organism evidence="2 3">
    <name type="scientific">Aspergillus granulosus</name>
    <dbReference type="NCBI Taxonomy" id="176169"/>
    <lineage>
        <taxon>Eukaryota</taxon>
        <taxon>Fungi</taxon>
        <taxon>Dikarya</taxon>
        <taxon>Ascomycota</taxon>
        <taxon>Pezizomycotina</taxon>
        <taxon>Eurotiomycetes</taxon>
        <taxon>Eurotiomycetidae</taxon>
        <taxon>Eurotiales</taxon>
        <taxon>Aspergillaceae</taxon>
        <taxon>Aspergillus</taxon>
        <taxon>Aspergillus subgen. Nidulantes</taxon>
    </lineage>
</organism>
<name>A0ABR4H773_9EURO</name>
<evidence type="ECO:0000313" key="2">
    <source>
        <dbReference type="EMBL" id="KAL2811247.1"/>
    </source>
</evidence>
<proteinExistence type="predicted"/>